<feature type="compositionally biased region" description="Pro residues" evidence="8">
    <location>
        <begin position="497"/>
        <end position="507"/>
    </location>
</feature>
<evidence type="ECO:0000256" key="8">
    <source>
        <dbReference type="SAM" id="MobiDB-lite"/>
    </source>
</evidence>
<keyword evidence="11" id="KW-1185">Reference proteome</keyword>
<dbReference type="InterPro" id="IPR000719">
    <property type="entry name" value="Prot_kinase_dom"/>
</dbReference>
<dbReference type="EMBL" id="RQJO01000010">
    <property type="protein sequence ID" value="RRB00682.1"/>
    <property type="molecule type" value="Genomic_DNA"/>
</dbReference>
<comment type="caution">
    <text evidence="10">The sequence shown here is derived from an EMBL/GenBank/DDBJ whole genome shotgun (WGS) entry which is preliminary data.</text>
</comment>
<dbReference type="CDD" id="cd14014">
    <property type="entry name" value="STKc_PknB_like"/>
    <property type="match status" value="1"/>
</dbReference>
<evidence type="ECO:0000313" key="11">
    <source>
        <dbReference type="Proteomes" id="UP000271925"/>
    </source>
</evidence>
<protein>
    <recommendedName>
        <fullName evidence="1">non-specific serine/threonine protein kinase</fullName>
        <ecNumber evidence="1">2.7.11.1</ecNumber>
    </recommendedName>
</protein>
<accession>A0A3P1BIA5</accession>
<dbReference type="PROSITE" id="PS50011">
    <property type="entry name" value="PROTEIN_KINASE_DOM"/>
    <property type="match status" value="1"/>
</dbReference>
<dbReference type="PROSITE" id="PS00107">
    <property type="entry name" value="PROTEIN_KINASE_ATP"/>
    <property type="match status" value="1"/>
</dbReference>
<dbReference type="FunFam" id="1.10.510.10:FF:000021">
    <property type="entry name" value="Serine/threonine protein kinase"/>
    <property type="match status" value="1"/>
</dbReference>
<dbReference type="PROSITE" id="PS00108">
    <property type="entry name" value="PROTEIN_KINASE_ST"/>
    <property type="match status" value="1"/>
</dbReference>
<keyword evidence="6 7" id="KW-0067">ATP-binding</keyword>
<evidence type="ECO:0000256" key="1">
    <source>
        <dbReference type="ARBA" id="ARBA00012513"/>
    </source>
</evidence>
<dbReference type="AlphaFoldDB" id="A0A3P1BIA5"/>
<evidence type="ECO:0000256" key="3">
    <source>
        <dbReference type="ARBA" id="ARBA00022679"/>
    </source>
</evidence>
<dbReference type="Gene3D" id="3.30.200.20">
    <property type="entry name" value="Phosphorylase Kinase, domain 1"/>
    <property type="match status" value="1"/>
</dbReference>
<dbReference type="Proteomes" id="UP000271925">
    <property type="component" value="Unassembled WGS sequence"/>
</dbReference>
<feature type="binding site" evidence="7">
    <location>
        <position position="97"/>
    </location>
    <ligand>
        <name>ATP</name>
        <dbReference type="ChEBI" id="CHEBI:30616"/>
    </ligand>
</feature>
<dbReference type="InterPro" id="IPR008271">
    <property type="entry name" value="Ser/Thr_kinase_AS"/>
</dbReference>
<dbReference type="Gene3D" id="1.10.510.10">
    <property type="entry name" value="Transferase(Phosphotransferase) domain 1"/>
    <property type="match status" value="1"/>
</dbReference>
<feature type="compositionally biased region" description="Basic and acidic residues" evidence="8">
    <location>
        <begin position="461"/>
        <end position="496"/>
    </location>
</feature>
<dbReference type="SUPFAM" id="SSF56112">
    <property type="entry name" value="Protein kinase-like (PK-like)"/>
    <property type="match status" value="1"/>
</dbReference>
<dbReference type="SMART" id="SM00220">
    <property type="entry name" value="S_TKc"/>
    <property type="match status" value="1"/>
</dbReference>
<reference evidence="10 11" key="1">
    <citation type="submission" date="2018-11" db="EMBL/GenBank/DDBJ databases">
        <authorList>
            <person name="Zhou Z."/>
            <person name="Wang G."/>
        </authorList>
    </citation>
    <scope>NUCLEOTIDE SEQUENCE [LARGE SCALE GENOMIC DNA]</scope>
    <source>
        <strain evidence="10 11">KCTC52004</strain>
    </source>
</reference>
<dbReference type="Pfam" id="PF00069">
    <property type="entry name" value="Pkinase"/>
    <property type="match status" value="1"/>
</dbReference>
<evidence type="ECO:0000256" key="2">
    <source>
        <dbReference type="ARBA" id="ARBA00022527"/>
    </source>
</evidence>
<evidence type="ECO:0000256" key="6">
    <source>
        <dbReference type="ARBA" id="ARBA00022840"/>
    </source>
</evidence>
<dbReference type="PANTHER" id="PTHR43289">
    <property type="entry name" value="MITOGEN-ACTIVATED PROTEIN KINASE KINASE KINASE 20-RELATED"/>
    <property type="match status" value="1"/>
</dbReference>
<keyword evidence="2 10" id="KW-0723">Serine/threonine-protein kinase</keyword>
<dbReference type="GO" id="GO:0004674">
    <property type="term" value="F:protein serine/threonine kinase activity"/>
    <property type="evidence" value="ECO:0007669"/>
    <property type="project" value="UniProtKB-KW"/>
</dbReference>
<dbReference type="PANTHER" id="PTHR43289:SF30">
    <property type="entry name" value="NON-SPECIFIC SERINE_THREONINE PROTEIN KINASE"/>
    <property type="match status" value="1"/>
</dbReference>
<dbReference type="EC" id="2.7.11.1" evidence="1"/>
<feature type="domain" description="Protein kinase" evidence="9">
    <location>
        <begin position="68"/>
        <end position="328"/>
    </location>
</feature>
<dbReference type="OrthoDB" id="9813021at2"/>
<keyword evidence="4 7" id="KW-0547">Nucleotide-binding</keyword>
<organism evidence="10 11">
    <name type="scientific">Larkinella rosea</name>
    <dbReference type="NCBI Taxonomy" id="2025312"/>
    <lineage>
        <taxon>Bacteria</taxon>
        <taxon>Pseudomonadati</taxon>
        <taxon>Bacteroidota</taxon>
        <taxon>Cytophagia</taxon>
        <taxon>Cytophagales</taxon>
        <taxon>Spirosomataceae</taxon>
        <taxon>Larkinella</taxon>
    </lineage>
</organism>
<dbReference type="InterPro" id="IPR011009">
    <property type="entry name" value="Kinase-like_dom_sf"/>
</dbReference>
<dbReference type="InterPro" id="IPR017441">
    <property type="entry name" value="Protein_kinase_ATP_BS"/>
</dbReference>
<evidence type="ECO:0000259" key="9">
    <source>
        <dbReference type="PROSITE" id="PS50011"/>
    </source>
</evidence>
<evidence type="ECO:0000256" key="5">
    <source>
        <dbReference type="ARBA" id="ARBA00022777"/>
    </source>
</evidence>
<keyword evidence="3" id="KW-0808">Transferase</keyword>
<dbReference type="GO" id="GO:0005524">
    <property type="term" value="F:ATP binding"/>
    <property type="evidence" value="ECO:0007669"/>
    <property type="project" value="UniProtKB-UniRule"/>
</dbReference>
<sequence length="637" mass="70881">MWPLNWFRWRKTGAVTTTSPWCWLSEPPPAFSRHPAKPAKLKCPLRLITNFLMNNQTLTMKGRLIQHYRIETLLGEGGMGTVYQATDMLLQRLVAVKMLHSHLVSQTTFMERFRNEALILARLNHPNIAVVYNFLQEGSDYFMAMEYVEGDSLEPLIRRAGAMSPAVAAEIVRQGLEGMAHAHRKGILHRDIKPANLMLTPEGTIKLMDFGIARVKGEQRLTQANRIVGTLEYMAPELIEGQEPSPASDIYAMGVLLYELLSGKLPFASRTDYELMQAIVREKPMPLRKLHGQIPKELEAIVQKALEKNPAKRFADAKEFQKALQPFFASAPILDPARILPPLPVTDVVEIQPKRNIAATKRADSIIPGRFLTQQAPAWIRSNWELLLAGGLTIVAVIFLSLMLLDRPVQPGQNTVSPQLNAGLTGKKKPEVTKDTIVPIAYSEPNVPENRVPAPAPVETEEPKTAEPKKPRSVKPRTEQPKSVEEKPVPKTKEEPVVPPTTEPVPEPVKRPVTRKSIAVRRLPVKLSLNADLSSSNAQEGQTIRFRVIDAVVSEGEVVIQAGATAFGEVTRIKQAGNDLFRKKDLLEFRIYAVEAANGQKLTLRSATISEESKGKPVVFHSGQTFEVRTGDSVLTF</sequence>
<name>A0A3P1BIA5_9BACT</name>
<proteinExistence type="predicted"/>
<keyword evidence="5 10" id="KW-0418">Kinase</keyword>
<gene>
    <name evidence="10" type="ORF">EHT25_21030</name>
</gene>
<evidence type="ECO:0000256" key="4">
    <source>
        <dbReference type="ARBA" id="ARBA00022741"/>
    </source>
</evidence>
<evidence type="ECO:0000313" key="10">
    <source>
        <dbReference type="EMBL" id="RRB00682.1"/>
    </source>
</evidence>
<feature type="region of interest" description="Disordered" evidence="8">
    <location>
        <begin position="439"/>
        <end position="510"/>
    </location>
</feature>
<evidence type="ECO:0000256" key="7">
    <source>
        <dbReference type="PROSITE-ProRule" id="PRU10141"/>
    </source>
</evidence>